<keyword evidence="5 7" id="KW-0472">Membrane</keyword>
<evidence type="ECO:0000256" key="7">
    <source>
        <dbReference type="HAMAP-Rule" id="MF_00937"/>
    </source>
</evidence>
<dbReference type="GO" id="GO:0005737">
    <property type="term" value="C:cytoplasm"/>
    <property type="evidence" value="ECO:0007669"/>
    <property type="project" value="TreeGrafter"/>
</dbReference>
<dbReference type="GO" id="GO:0005524">
    <property type="term" value="F:ATP binding"/>
    <property type="evidence" value="ECO:0007669"/>
    <property type="project" value="InterPro"/>
</dbReference>
<feature type="site" description="Interaction with DNA" evidence="7">
    <location>
        <position position="86"/>
    </location>
</feature>
<dbReference type="InterPro" id="IPR035516">
    <property type="entry name" value="Gyrase/topoIV_suA_C"/>
</dbReference>
<evidence type="ECO:0000256" key="5">
    <source>
        <dbReference type="ARBA" id="ARBA00023136"/>
    </source>
</evidence>
<dbReference type="FunFam" id="3.90.199.10:FF:000001">
    <property type="entry name" value="DNA gyrase subunit A"/>
    <property type="match status" value="1"/>
</dbReference>
<comment type="function">
    <text evidence="7">Topoisomerase IV is essential for chromosome segregation. It relaxes supercoiled DNA. Performs the decatenation events required during the replication of a circular DNA molecule.</text>
</comment>
<dbReference type="GO" id="GO:0005694">
    <property type="term" value="C:chromosome"/>
    <property type="evidence" value="ECO:0007669"/>
    <property type="project" value="InterPro"/>
</dbReference>
<comment type="catalytic activity">
    <reaction evidence="1 7 8">
        <text>ATP-dependent breakage, passage and rejoining of double-stranded DNA.</text>
        <dbReference type="EC" id="5.6.2.2"/>
    </reaction>
</comment>
<dbReference type="KEGG" id="mchc:CK556_01710"/>
<dbReference type="HAMAP" id="MF_00937">
    <property type="entry name" value="ParC_type2"/>
    <property type="match status" value="1"/>
</dbReference>
<dbReference type="InterPro" id="IPR013757">
    <property type="entry name" value="Topo_IIA_A_a_sf"/>
</dbReference>
<evidence type="ECO:0000256" key="3">
    <source>
        <dbReference type="ARBA" id="ARBA00023029"/>
    </source>
</evidence>
<dbReference type="Gene3D" id="3.30.1360.40">
    <property type="match status" value="1"/>
</dbReference>
<dbReference type="InterPro" id="IPR002205">
    <property type="entry name" value="Topo_IIA_dom_A"/>
</dbReference>
<dbReference type="RefSeq" id="WP_051412767.1">
    <property type="nucleotide sequence ID" value="NZ_CP023173.1"/>
</dbReference>
<name>A0A249SNK4_9MOLU</name>
<proteinExistence type="inferred from homology"/>
<evidence type="ECO:0000256" key="4">
    <source>
        <dbReference type="ARBA" id="ARBA00023125"/>
    </source>
</evidence>
<dbReference type="GO" id="GO:0006265">
    <property type="term" value="P:DNA topological change"/>
    <property type="evidence" value="ECO:0007669"/>
    <property type="project" value="UniProtKB-UniRule"/>
</dbReference>
<dbReference type="Pfam" id="PF03989">
    <property type="entry name" value="DNA_gyraseA_C"/>
    <property type="match status" value="3"/>
</dbReference>
<evidence type="ECO:0000256" key="2">
    <source>
        <dbReference type="ARBA" id="ARBA00022475"/>
    </source>
</evidence>
<dbReference type="EMBL" id="CP023173">
    <property type="protein sequence ID" value="ASZ09071.1"/>
    <property type="molecule type" value="Genomic_DNA"/>
</dbReference>
<evidence type="ECO:0000256" key="6">
    <source>
        <dbReference type="ARBA" id="ARBA00023235"/>
    </source>
</evidence>
<dbReference type="FunFam" id="1.10.268.10:FF:000001">
    <property type="entry name" value="DNA gyrase subunit A"/>
    <property type="match status" value="1"/>
</dbReference>
<dbReference type="SMART" id="SM00434">
    <property type="entry name" value="TOP4c"/>
    <property type="match status" value="1"/>
</dbReference>
<dbReference type="InterPro" id="IPR005741">
    <property type="entry name" value="TopoIV_A_Gpos"/>
</dbReference>
<dbReference type="CDD" id="cd00187">
    <property type="entry name" value="TOP4c"/>
    <property type="match status" value="1"/>
</dbReference>
<reference evidence="11 12" key="1">
    <citation type="submission" date="2017-08" db="EMBL/GenBank/DDBJ databases">
        <title>Complete Genome Sequence of Mesoplasma chauliocola.</title>
        <authorList>
            <person name="Knight T.F.Jr."/>
            <person name="Citino T."/>
        </authorList>
    </citation>
    <scope>NUCLEOTIDE SEQUENCE [LARGE SCALE GENOMIC DNA]</scope>
    <source>
        <strain evidence="11 12">CHPA-2</strain>
    </source>
</reference>
<feature type="site" description="Interaction with DNA" evidence="7">
    <location>
        <position position="50"/>
    </location>
</feature>
<keyword evidence="2 7" id="KW-1003">Cell membrane</keyword>
<dbReference type="Pfam" id="PF00521">
    <property type="entry name" value="DNA_topoisoIV"/>
    <property type="match status" value="1"/>
</dbReference>
<comment type="subcellular location">
    <subcellularLocation>
        <location evidence="7">Cell membrane</location>
        <topology evidence="7">Peripheral membrane protein</topology>
    </subcellularLocation>
</comment>
<dbReference type="InterPro" id="IPR050220">
    <property type="entry name" value="Type_II_DNA_Topoisomerases"/>
</dbReference>
<dbReference type="AlphaFoldDB" id="A0A249SNK4"/>
<feature type="region of interest" description="Disordered" evidence="9">
    <location>
        <begin position="881"/>
        <end position="908"/>
    </location>
</feature>
<dbReference type="InterPro" id="IPR006691">
    <property type="entry name" value="GyrA/parC_rep"/>
</dbReference>
<keyword evidence="3 7" id="KW-0799">Topoisomerase</keyword>
<dbReference type="PANTHER" id="PTHR43493:SF9">
    <property type="entry name" value="DNA TOPOISOMERASE 4 SUBUNIT A"/>
    <property type="match status" value="1"/>
</dbReference>
<gene>
    <name evidence="7 11" type="primary">parC</name>
    <name evidence="11" type="ORF">CK556_01710</name>
</gene>
<dbReference type="SUPFAM" id="SSF101904">
    <property type="entry name" value="GyrA/ParC C-terminal domain-like"/>
    <property type="match status" value="1"/>
</dbReference>
<dbReference type="STRING" id="1336232.GCA_000518825_01439"/>
<accession>A0A249SNK4</accession>
<dbReference type="NCBIfam" id="TIGR01061">
    <property type="entry name" value="parC_Gpos"/>
    <property type="match status" value="1"/>
</dbReference>
<dbReference type="GO" id="GO:0034335">
    <property type="term" value="F:DNA negative supercoiling activity"/>
    <property type="evidence" value="ECO:0007669"/>
    <property type="project" value="UniProtKB-ARBA"/>
</dbReference>
<evidence type="ECO:0000256" key="9">
    <source>
        <dbReference type="SAM" id="MobiDB-lite"/>
    </source>
</evidence>
<dbReference type="Gene3D" id="3.90.199.10">
    <property type="entry name" value="Topoisomerase II, domain 5"/>
    <property type="match status" value="1"/>
</dbReference>
<dbReference type="EC" id="5.6.2.2" evidence="7"/>
<feature type="domain" description="Topo IIA-type catalytic" evidence="10">
    <location>
        <begin position="42"/>
        <end position="501"/>
    </location>
</feature>
<evidence type="ECO:0000259" key="10">
    <source>
        <dbReference type="PROSITE" id="PS52040"/>
    </source>
</evidence>
<dbReference type="Gene3D" id="1.10.268.10">
    <property type="entry name" value="Topoisomerase, domain 3"/>
    <property type="match status" value="1"/>
</dbReference>
<dbReference type="PROSITE" id="PS52040">
    <property type="entry name" value="TOPO_IIA"/>
    <property type="match status" value="1"/>
</dbReference>
<evidence type="ECO:0000256" key="1">
    <source>
        <dbReference type="ARBA" id="ARBA00000185"/>
    </source>
</evidence>
<dbReference type="PANTHER" id="PTHR43493">
    <property type="entry name" value="DNA GYRASE/TOPOISOMERASE SUBUNIT A"/>
    <property type="match status" value="1"/>
</dbReference>
<keyword evidence="12" id="KW-1185">Reference proteome</keyword>
<dbReference type="GO" id="GO:0007059">
    <property type="term" value="P:chromosome segregation"/>
    <property type="evidence" value="ECO:0007669"/>
    <property type="project" value="UniProtKB-UniRule"/>
</dbReference>
<dbReference type="InterPro" id="IPR013760">
    <property type="entry name" value="Topo_IIA-like_dom_sf"/>
</dbReference>
<dbReference type="Proteomes" id="UP000232229">
    <property type="component" value="Chromosome"/>
</dbReference>
<evidence type="ECO:0000256" key="8">
    <source>
        <dbReference type="PROSITE-ProRule" id="PRU01384"/>
    </source>
</evidence>
<dbReference type="NCBIfam" id="NF004044">
    <property type="entry name" value="PRK05561.1"/>
    <property type="match status" value="1"/>
</dbReference>
<feature type="site" description="Transition state stabilizer" evidence="7">
    <location>
        <position position="129"/>
    </location>
</feature>
<dbReference type="InterPro" id="IPR013758">
    <property type="entry name" value="Topo_IIA_A/C_ab"/>
</dbReference>
<feature type="site" description="Interaction with DNA" evidence="7">
    <location>
        <position position="99"/>
    </location>
</feature>
<feature type="site" description="Interaction with DNA" evidence="7">
    <location>
        <position position="105"/>
    </location>
</feature>
<dbReference type="GO" id="GO:0003677">
    <property type="term" value="F:DNA binding"/>
    <property type="evidence" value="ECO:0007669"/>
    <property type="project" value="UniProtKB-UniRule"/>
</dbReference>
<keyword evidence="6 7" id="KW-0413">Isomerase</keyword>
<protein>
    <recommendedName>
        <fullName evidence="7">DNA topoisomerase 4 subunit A</fullName>
        <ecNumber evidence="7">5.6.2.2</ecNumber>
    </recommendedName>
    <alternativeName>
        <fullName evidence="7">Topoisomerase IV subunit A</fullName>
    </alternativeName>
</protein>
<comment type="similarity">
    <text evidence="7">Belongs to the type II topoisomerase GyrA/ParC subunit family. ParC type 2 subfamily.</text>
</comment>
<comment type="subunit">
    <text evidence="7">Heterotetramer composed of ParC and ParE.</text>
</comment>
<dbReference type="GO" id="GO:0009330">
    <property type="term" value="C:DNA topoisomerase type II (double strand cut, ATP-hydrolyzing) complex"/>
    <property type="evidence" value="ECO:0007669"/>
    <property type="project" value="TreeGrafter"/>
</dbReference>
<dbReference type="GO" id="GO:0019897">
    <property type="term" value="C:extrinsic component of plasma membrane"/>
    <property type="evidence" value="ECO:0007669"/>
    <property type="project" value="UniProtKB-UniRule"/>
</dbReference>
<dbReference type="SUPFAM" id="SSF56719">
    <property type="entry name" value="Type II DNA topoisomerase"/>
    <property type="match status" value="1"/>
</dbReference>
<evidence type="ECO:0000313" key="12">
    <source>
        <dbReference type="Proteomes" id="UP000232229"/>
    </source>
</evidence>
<dbReference type="Gene3D" id="2.120.10.90">
    <property type="entry name" value="DNA gyrase/topoisomerase IV, subunit A, C-terminal"/>
    <property type="match status" value="1"/>
</dbReference>
<keyword evidence="4 7" id="KW-0238">DNA-binding</keyword>
<feature type="site" description="Interaction with DNA" evidence="7">
    <location>
        <position position="88"/>
    </location>
</feature>
<organism evidence="11 12">
    <name type="scientific">Mesoplasma chauliocola</name>
    <dbReference type="NCBI Taxonomy" id="216427"/>
    <lineage>
        <taxon>Bacteria</taxon>
        <taxon>Bacillati</taxon>
        <taxon>Mycoplasmatota</taxon>
        <taxon>Mollicutes</taxon>
        <taxon>Entomoplasmatales</taxon>
        <taxon>Entomoplasmataceae</taxon>
        <taxon>Mesoplasma</taxon>
    </lineage>
</organism>
<feature type="active site" description="O-(5'-phospho-DNA)-tyrosine intermediate" evidence="7 8">
    <location>
        <position position="130"/>
    </location>
</feature>
<sequence>MAKKIDNSNIESEKGIISYALEDLMGERFGRYAKYIIQERALPDARDGLKPVQRRILYAMNELNLTYDKPYKKSARVVGEVIGKYHPHGDTSIYDAMVRMSQWWKLGMPLIDMQGNNGSIDGDSAAAMRYTETRLAKISDLMLDDLNKNTVKFAPNFDDSEKEPTVLPSYFPNILVNGSTGIAAGYATNMPPHNLGEIIDATIRLIKTPNTRIDSILEIVKGPDFPTGGIVQGRNGIKDAFSTGKGKVIINSKWHEEDNNIIIDEIPYEVVKQDLVKKIGDVIDANPGLGILEVRDETDRNGLRIAIDLSDKANLDTVRKFLFKSTPLSISYNYNNVAIVDLQPKQLGIIELIHAYIAHYKEVFTFKSQFDLNKAEKRLEIILGLIKAMSILDQVISVIRSSTNRSDAIENLVSKFSFSQPQAAAIVDMRLYRLTSTDVVKLQNEKAELDVTISNLKSILNSSEVMDNEIISRLKEVKKQFPTPRKSVVQDMVENLDVEQKEVLVEKEFNLWVSKDGYLKAIESKIINKNDPSVFGRKPNDMWIATGEVNNLQHLILITNRGTYYSIPLYKLPMSRWRDMGVHVNTIATMDPNEQIISAFVVNEFAEALQQILITSKNGNIKRIPVKDLETKIFTRAFRIMKLDAADEIVSASLITSKTRTCGIITRNGYGVRYHIEDIPVQGTNSKGVKAANLKEDYIVAGLGLTSEDTIMYLTEKDGVKKFRNEDLPIYIRPKRGVRVLPERKRGTEYITFVFNFNANEENIIKAIDKQDMYQEVNVNKYRHIELTSVTGDFDVKDVAFASLGEFNIVKPNDMPPGALNADDDAEGYVSKEEIRARQEANKGKVSAKVVVSKNVKEESAKRIQSLTGGLSDLLGDISSVLGTPSKPKPKKETKDEFQLDLSDLLEE</sequence>
<evidence type="ECO:0000313" key="11">
    <source>
        <dbReference type="EMBL" id="ASZ09071.1"/>
    </source>
</evidence>